<reference evidence="3 5" key="3">
    <citation type="submission" date="2020-11" db="EMBL/GenBank/DDBJ databases">
        <title>Closed and high quality bacterial genomes of the OMM12 community.</title>
        <authorList>
            <person name="Marbouty M."/>
            <person name="Lamy-Besnier Q."/>
            <person name="Debarbieux L."/>
            <person name="Koszul R."/>
        </authorList>
    </citation>
    <scope>NUCLEOTIDE SEQUENCE [LARGE SCALE GENOMIC DNA]</scope>
    <source>
        <strain evidence="3 5">KB18</strain>
    </source>
</reference>
<organism evidence="3 5">
    <name type="scientific">Acutalibacter muris</name>
    <dbReference type="NCBI Taxonomy" id="1796620"/>
    <lineage>
        <taxon>Bacteria</taxon>
        <taxon>Bacillati</taxon>
        <taxon>Bacillota</taxon>
        <taxon>Clostridia</taxon>
        <taxon>Eubacteriales</taxon>
        <taxon>Acutalibacteraceae</taxon>
        <taxon>Acutalibacter</taxon>
    </lineage>
</organism>
<dbReference type="Gene3D" id="3.20.20.140">
    <property type="entry name" value="Metal-dependent hydrolases"/>
    <property type="match status" value="1"/>
</dbReference>
<evidence type="ECO:0000259" key="1">
    <source>
        <dbReference type="SMART" id="SM00481"/>
    </source>
</evidence>
<dbReference type="InterPro" id="IPR052018">
    <property type="entry name" value="PHP_domain"/>
</dbReference>
<dbReference type="InterPro" id="IPR003141">
    <property type="entry name" value="Pol/His_phosphatase_N"/>
</dbReference>
<feature type="domain" description="Polymerase/histidinol phosphatase N-terminal" evidence="1">
    <location>
        <begin position="4"/>
        <end position="69"/>
    </location>
</feature>
<dbReference type="GO" id="GO:0004534">
    <property type="term" value="F:5'-3' RNA exonuclease activity"/>
    <property type="evidence" value="ECO:0007669"/>
    <property type="project" value="TreeGrafter"/>
</dbReference>
<reference evidence="2" key="1">
    <citation type="journal article" date="2017" name="Genome Announc.">
        <title>High-Quality Whole-Genome Sequences of the Oligo-Mouse-Microbiota Bacterial Community.</title>
        <authorList>
            <person name="Garzetti D."/>
            <person name="Brugiroux S."/>
            <person name="Bunk B."/>
            <person name="Pukall R."/>
            <person name="McCoy K.D."/>
            <person name="Macpherson A.J."/>
            <person name="Stecher B."/>
        </authorList>
    </citation>
    <scope>NUCLEOTIDE SEQUENCE</scope>
    <source>
        <strain evidence="2">KB18</strain>
    </source>
</reference>
<evidence type="ECO:0000313" key="3">
    <source>
        <dbReference type="EMBL" id="QQR28634.1"/>
    </source>
</evidence>
<protein>
    <submittedName>
        <fullName evidence="3">PHP domain-containing protein</fullName>
    </submittedName>
    <submittedName>
        <fullName evidence="2">Phosphatase</fullName>
    </submittedName>
</protein>
<evidence type="ECO:0000313" key="5">
    <source>
        <dbReference type="Proteomes" id="UP000596035"/>
    </source>
</evidence>
<keyword evidence="4" id="KW-1185">Reference proteome</keyword>
<dbReference type="AlphaFoldDB" id="A0A1Z2XLQ1"/>
<dbReference type="PANTHER" id="PTHR42924">
    <property type="entry name" value="EXONUCLEASE"/>
    <property type="match status" value="1"/>
</dbReference>
<proteinExistence type="predicted"/>
<dbReference type="EMBL" id="CP065321">
    <property type="protein sequence ID" value="QQR28634.1"/>
    <property type="molecule type" value="Genomic_DNA"/>
</dbReference>
<dbReference type="InterPro" id="IPR016195">
    <property type="entry name" value="Pol/histidinol_Pase-like"/>
</dbReference>
<dbReference type="EMBL" id="CP021422">
    <property type="protein sequence ID" value="ASB39345.1"/>
    <property type="molecule type" value="Genomic_DNA"/>
</dbReference>
<dbReference type="SUPFAM" id="SSF89550">
    <property type="entry name" value="PHP domain-like"/>
    <property type="match status" value="1"/>
</dbReference>
<dbReference type="RefSeq" id="WP_066536846.1">
    <property type="nucleotide sequence ID" value="NZ_CAJTCQ010000002.1"/>
</dbReference>
<dbReference type="KEGG" id="amur:ADH66_00910"/>
<evidence type="ECO:0000313" key="4">
    <source>
        <dbReference type="Proteomes" id="UP000196710"/>
    </source>
</evidence>
<sequence length="282" mass="31383">MSIVDLHTHSTASDGQYAPSELVALAKERGIEVLALTDHDNIDGVEEAMRAGRELGLRVIRGVEISAADHLNLHILGYGFPADAEPLSGMIARLKAGRSSRKHRIHEYLRGKGIDVPLREVEELAKGGVVGRPHFAHVMLAHGYVSQRKEAFDLYLDTPEFHSLDNRKPSAEECIKTIKASGGRVSLAHPYQIEFVRQDERQLEPLLRRLTGYGLDALECYYPKHTPQQQAEYLALAEKYDLQVTGGSDFHGERNKPDHPLAAWSLEVDWLFEGAGQSFTTA</sequence>
<dbReference type="Proteomes" id="UP000596035">
    <property type="component" value="Chromosome"/>
</dbReference>
<evidence type="ECO:0000313" key="2">
    <source>
        <dbReference type="EMBL" id="ASB39345.1"/>
    </source>
</evidence>
<dbReference type="SMART" id="SM00481">
    <property type="entry name" value="POLIIIAc"/>
    <property type="match status" value="1"/>
</dbReference>
<dbReference type="InterPro" id="IPR004013">
    <property type="entry name" value="PHP_dom"/>
</dbReference>
<accession>A0A1Z2XLQ1</accession>
<dbReference type="Pfam" id="PF02811">
    <property type="entry name" value="PHP"/>
    <property type="match status" value="1"/>
</dbReference>
<name>A0A1Z2XLQ1_9FIRM</name>
<dbReference type="Proteomes" id="UP000196710">
    <property type="component" value="Chromosome"/>
</dbReference>
<dbReference type="GO" id="GO:0035312">
    <property type="term" value="F:5'-3' DNA exonuclease activity"/>
    <property type="evidence" value="ECO:0007669"/>
    <property type="project" value="TreeGrafter"/>
</dbReference>
<reference evidence="4" key="2">
    <citation type="submission" date="2017-05" db="EMBL/GenBank/DDBJ databases">
        <title>Improved OligoMM genomes.</title>
        <authorList>
            <person name="Garzetti D."/>
        </authorList>
    </citation>
    <scope>NUCLEOTIDE SEQUENCE [LARGE SCALE GENOMIC DNA]</scope>
    <source>
        <strain evidence="4">KB18</strain>
    </source>
</reference>
<dbReference type="Gene3D" id="1.10.150.650">
    <property type="match status" value="1"/>
</dbReference>
<dbReference type="PANTHER" id="PTHR42924:SF3">
    <property type="entry name" value="POLYMERASE_HISTIDINOL PHOSPHATASE N-TERMINAL DOMAIN-CONTAINING PROTEIN"/>
    <property type="match status" value="1"/>
</dbReference>
<dbReference type="CDD" id="cd07438">
    <property type="entry name" value="PHP_HisPPase_AMP"/>
    <property type="match status" value="1"/>
</dbReference>
<gene>
    <name evidence="2" type="ORF">ADH66_00910</name>
    <name evidence="3" type="ORF">I5Q82_10900</name>
</gene>